<dbReference type="EMBL" id="JAWXYG010000013">
    <property type="protein sequence ID" value="KAK4255740.1"/>
    <property type="molecule type" value="Genomic_DNA"/>
</dbReference>
<reference evidence="2" key="1">
    <citation type="submission" date="2023-10" db="EMBL/GenBank/DDBJ databases">
        <title>Chromosome-level genome of the transformable northern wattle, Acacia crassicarpa.</title>
        <authorList>
            <person name="Massaro I."/>
            <person name="Sinha N.R."/>
            <person name="Poethig S."/>
            <person name="Leichty A.R."/>
        </authorList>
    </citation>
    <scope>NUCLEOTIDE SEQUENCE</scope>
    <source>
        <strain evidence="2">Acra3RX</strain>
        <tissue evidence="2">Leaf</tissue>
    </source>
</reference>
<evidence type="ECO:0000256" key="1">
    <source>
        <dbReference type="SAM" id="MobiDB-lite"/>
    </source>
</evidence>
<accession>A0AAE1JQC9</accession>
<dbReference type="AlphaFoldDB" id="A0AAE1JQC9"/>
<comment type="caution">
    <text evidence="2">The sequence shown here is derived from an EMBL/GenBank/DDBJ whole genome shotgun (WGS) entry which is preliminary data.</text>
</comment>
<organism evidence="2 3">
    <name type="scientific">Acacia crassicarpa</name>
    <name type="common">northern wattle</name>
    <dbReference type="NCBI Taxonomy" id="499986"/>
    <lineage>
        <taxon>Eukaryota</taxon>
        <taxon>Viridiplantae</taxon>
        <taxon>Streptophyta</taxon>
        <taxon>Embryophyta</taxon>
        <taxon>Tracheophyta</taxon>
        <taxon>Spermatophyta</taxon>
        <taxon>Magnoliopsida</taxon>
        <taxon>eudicotyledons</taxon>
        <taxon>Gunneridae</taxon>
        <taxon>Pentapetalae</taxon>
        <taxon>rosids</taxon>
        <taxon>fabids</taxon>
        <taxon>Fabales</taxon>
        <taxon>Fabaceae</taxon>
        <taxon>Caesalpinioideae</taxon>
        <taxon>mimosoid clade</taxon>
        <taxon>Acacieae</taxon>
        <taxon>Acacia</taxon>
    </lineage>
</organism>
<sequence length="85" mass="9844">MGSNTLDPMIEDEATHEPTPQKQMWSEQKQASVHEEIRRMNQLPAKSTYVAHRMRVLNKILQLISIQRTAEQEQELELLFAGLSL</sequence>
<feature type="compositionally biased region" description="Polar residues" evidence="1">
    <location>
        <begin position="18"/>
        <end position="31"/>
    </location>
</feature>
<feature type="region of interest" description="Disordered" evidence="1">
    <location>
        <begin position="1"/>
        <end position="31"/>
    </location>
</feature>
<proteinExistence type="predicted"/>
<protein>
    <submittedName>
        <fullName evidence="2">Uncharacterized protein</fullName>
    </submittedName>
</protein>
<evidence type="ECO:0000313" key="2">
    <source>
        <dbReference type="EMBL" id="KAK4255740.1"/>
    </source>
</evidence>
<keyword evidence="3" id="KW-1185">Reference proteome</keyword>
<gene>
    <name evidence="2" type="ORF">QN277_008699</name>
</gene>
<name>A0AAE1JQC9_9FABA</name>
<dbReference type="Proteomes" id="UP001293593">
    <property type="component" value="Unassembled WGS sequence"/>
</dbReference>
<evidence type="ECO:0000313" key="3">
    <source>
        <dbReference type="Proteomes" id="UP001293593"/>
    </source>
</evidence>